<proteinExistence type="predicted"/>
<gene>
    <name evidence="2" type="ORF">AC579_6873</name>
</gene>
<feature type="chain" id="PRO_5007297010" description="Phosphoglycerate mutase-like protein" evidence="1">
    <location>
        <begin position="19"/>
        <end position="162"/>
    </location>
</feature>
<keyword evidence="1" id="KW-0732">Signal</keyword>
<dbReference type="Proteomes" id="UP000073492">
    <property type="component" value="Unassembled WGS sequence"/>
</dbReference>
<evidence type="ECO:0000256" key="1">
    <source>
        <dbReference type="SAM" id="SignalP"/>
    </source>
</evidence>
<dbReference type="OrthoDB" id="496981at2759"/>
<evidence type="ECO:0008006" key="4">
    <source>
        <dbReference type="Google" id="ProtNLM"/>
    </source>
</evidence>
<comment type="caution">
    <text evidence="2">The sequence shown here is derived from an EMBL/GenBank/DDBJ whole genome shotgun (WGS) entry which is preliminary data.</text>
</comment>
<sequence length="162" mass="18195">MQRTCQTTLIALSWLTDSVPIDVSANWQENSDMPCDTGSSLSLCSQRFFPDLDFSNVDPIYPDKSPATPYAYTREANKARGEACLKDLYGRSEKVIAVVSHAGFLRTGICRRRFANADFRIFTFGKGGEEILIFEDEETERRGGGMGRSEKGIFEVGEWEFP</sequence>
<evidence type="ECO:0000313" key="2">
    <source>
        <dbReference type="EMBL" id="KXT03177.1"/>
    </source>
</evidence>
<dbReference type="EMBL" id="LFZO01000611">
    <property type="protein sequence ID" value="KXT03177.1"/>
    <property type="molecule type" value="Genomic_DNA"/>
</dbReference>
<feature type="signal peptide" evidence="1">
    <location>
        <begin position="1"/>
        <end position="18"/>
    </location>
</feature>
<organism evidence="2 3">
    <name type="scientific">Pseudocercospora musae</name>
    <dbReference type="NCBI Taxonomy" id="113226"/>
    <lineage>
        <taxon>Eukaryota</taxon>
        <taxon>Fungi</taxon>
        <taxon>Dikarya</taxon>
        <taxon>Ascomycota</taxon>
        <taxon>Pezizomycotina</taxon>
        <taxon>Dothideomycetes</taxon>
        <taxon>Dothideomycetidae</taxon>
        <taxon>Mycosphaerellales</taxon>
        <taxon>Mycosphaerellaceae</taxon>
        <taxon>Pseudocercospora</taxon>
    </lineage>
</organism>
<keyword evidence="3" id="KW-1185">Reference proteome</keyword>
<accession>A0A139HLC3</accession>
<dbReference type="InterPro" id="IPR029033">
    <property type="entry name" value="His_PPase_superfam"/>
</dbReference>
<protein>
    <recommendedName>
        <fullName evidence="4">Phosphoglycerate mutase-like protein</fullName>
    </recommendedName>
</protein>
<name>A0A139HLC3_9PEZI</name>
<reference evidence="2 3" key="1">
    <citation type="submission" date="2015-07" db="EMBL/GenBank/DDBJ databases">
        <title>Comparative genomics of the Sigatoka disease complex on banana suggests a link between parallel evolutionary changes in Pseudocercospora fijiensis and Pseudocercospora eumusae and increased virulence on the banana host.</title>
        <authorList>
            <person name="Chang T.-C."/>
            <person name="Salvucci A."/>
            <person name="Crous P.W."/>
            <person name="Stergiopoulos I."/>
        </authorList>
    </citation>
    <scope>NUCLEOTIDE SEQUENCE [LARGE SCALE GENOMIC DNA]</scope>
    <source>
        <strain evidence="2 3">CBS 116634</strain>
    </source>
</reference>
<dbReference type="AlphaFoldDB" id="A0A139HLC3"/>
<dbReference type="Gene3D" id="3.40.50.1240">
    <property type="entry name" value="Phosphoglycerate mutase-like"/>
    <property type="match status" value="1"/>
</dbReference>
<evidence type="ECO:0000313" key="3">
    <source>
        <dbReference type="Proteomes" id="UP000073492"/>
    </source>
</evidence>
<dbReference type="SUPFAM" id="SSF53254">
    <property type="entry name" value="Phosphoglycerate mutase-like"/>
    <property type="match status" value="1"/>
</dbReference>